<feature type="transmembrane region" description="Helical" evidence="1">
    <location>
        <begin position="228"/>
        <end position="247"/>
    </location>
</feature>
<evidence type="ECO:0000313" key="2">
    <source>
        <dbReference type="EMBL" id="HIW90980.1"/>
    </source>
</evidence>
<dbReference type="Proteomes" id="UP000824190">
    <property type="component" value="Unassembled WGS sequence"/>
</dbReference>
<reference evidence="2" key="1">
    <citation type="journal article" date="2021" name="PeerJ">
        <title>Extensive microbial diversity within the chicken gut microbiome revealed by metagenomics and culture.</title>
        <authorList>
            <person name="Gilroy R."/>
            <person name="Ravi A."/>
            <person name="Getino M."/>
            <person name="Pursley I."/>
            <person name="Horton D.L."/>
            <person name="Alikhan N.F."/>
            <person name="Baker D."/>
            <person name="Gharbi K."/>
            <person name="Hall N."/>
            <person name="Watson M."/>
            <person name="Adriaenssens E.M."/>
            <person name="Foster-Nyarko E."/>
            <person name="Jarju S."/>
            <person name="Secka A."/>
            <person name="Antonio M."/>
            <person name="Oren A."/>
            <person name="Chaudhuri R.R."/>
            <person name="La Ragione R."/>
            <person name="Hildebrand F."/>
            <person name="Pallen M.J."/>
        </authorList>
    </citation>
    <scope>NUCLEOTIDE SEQUENCE</scope>
    <source>
        <strain evidence="2">CHK32-1732</strain>
    </source>
</reference>
<protein>
    <submittedName>
        <fullName evidence="2">Uncharacterized protein</fullName>
    </submittedName>
</protein>
<comment type="caution">
    <text evidence="2">The sequence shown here is derived from an EMBL/GenBank/DDBJ whole genome shotgun (WGS) entry which is preliminary data.</text>
</comment>
<organism evidence="2 3">
    <name type="scientific">Candidatus Corynebacterium avicola</name>
    <dbReference type="NCBI Taxonomy" id="2838527"/>
    <lineage>
        <taxon>Bacteria</taxon>
        <taxon>Bacillati</taxon>
        <taxon>Actinomycetota</taxon>
        <taxon>Actinomycetes</taxon>
        <taxon>Mycobacteriales</taxon>
        <taxon>Corynebacteriaceae</taxon>
        <taxon>Corynebacterium</taxon>
    </lineage>
</organism>
<keyword evidence="1" id="KW-0472">Membrane</keyword>
<evidence type="ECO:0000313" key="3">
    <source>
        <dbReference type="Proteomes" id="UP000824190"/>
    </source>
</evidence>
<evidence type="ECO:0000256" key="1">
    <source>
        <dbReference type="SAM" id="Phobius"/>
    </source>
</evidence>
<dbReference type="EMBL" id="DXGC01000046">
    <property type="protein sequence ID" value="HIW90980.1"/>
    <property type="molecule type" value="Genomic_DNA"/>
</dbReference>
<sequence>MAVVSVIGPDVRLVGAVVVGLRGSRHRVVTGAGPSDADGVIAVVGTSQQDAVSAGQGDDAQVVRAVRDAMGLCVLHVSEDALSGDLAEVAAEPGVVVSRWSAPDGPDAPASLETLARLVEPLWVDVRRWTADARRADADRADRVRIAVRLAAERLATELLADPVAGRSGRTDMTEMDRIFRARLTVAVLEQGVEMPSLGPGVGEDAAGADRAVPVSASNRASGKIDGVTALTGVAALGAGAAVGAAVTRTIGAPLLGVVAGVPVALVTFLLRWRTHRSARRTQDAAAAAALLRRHWAATVTDVVSRLSVPTIADTLADFNTRPATGQAVTA</sequence>
<keyword evidence="1" id="KW-1133">Transmembrane helix</keyword>
<name>A0A9D1RP33_9CORY</name>
<accession>A0A9D1RP33</accession>
<gene>
    <name evidence="2" type="ORF">H9870_04875</name>
</gene>
<proteinExistence type="predicted"/>
<feature type="transmembrane region" description="Helical" evidence="1">
    <location>
        <begin position="253"/>
        <end position="271"/>
    </location>
</feature>
<reference evidence="2" key="2">
    <citation type="submission" date="2021-04" db="EMBL/GenBank/DDBJ databases">
        <authorList>
            <person name="Gilroy R."/>
        </authorList>
    </citation>
    <scope>NUCLEOTIDE SEQUENCE</scope>
    <source>
        <strain evidence="2">CHK32-1732</strain>
    </source>
</reference>
<dbReference type="AlphaFoldDB" id="A0A9D1RP33"/>
<keyword evidence="1" id="KW-0812">Transmembrane</keyword>